<name>A0A2A6BHK7_PRIPA</name>
<dbReference type="Pfam" id="PF00270">
    <property type="entry name" value="DEAD"/>
    <property type="match status" value="1"/>
</dbReference>
<feature type="compositionally biased region" description="Basic and acidic residues" evidence="5">
    <location>
        <begin position="17"/>
        <end position="34"/>
    </location>
</feature>
<evidence type="ECO:0000256" key="4">
    <source>
        <dbReference type="RuleBase" id="RU365068"/>
    </source>
</evidence>
<dbReference type="GO" id="GO:0016787">
    <property type="term" value="F:hydrolase activity"/>
    <property type="evidence" value="ECO:0007669"/>
    <property type="project" value="UniProtKB-KW"/>
</dbReference>
<dbReference type="InterPro" id="IPR011545">
    <property type="entry name" value="DEAD/DEAH_box_helicase_dom"/>
</dbReference>
<dbReference type="Gene3D" id="3.40.50.300">
    <property type="entry name" value="P-loop containing nucleotide triphosphate hydrolases"/>
    <property type="match status" value="2"/>
</dbReference>
<dbReference type="GO" id="GO:0003724">
    <property type="term" value="F:RNA helicase activity"/>
    <property type="evidence" value="ECO:0007669"/>
    <property type="project" value="UniProtKB-EC"/>
</dbReference>
<keyword evidence="2 4" id="KW-0378">Hydrolase</keyword>
<dbReference type="GO" id="GO:0005730">
    <property type="term" value="C:nucleolus"/>
    <property type="evidence" value="ECO:0000318"/>
    <property type="project" value="GO_Central"/>
</dbReference>
<keyword evidence="1 4" id="KW-0547">Nucleotide-binding</keyword>
<dbReference type="PANTHER" id="PTHR24031">
    <property type="entry name" value="RNA HELICASE"/>
    <property type="match status" value="1"/>
</dbReference>
<dbReference type="GO" id="GO:0003723">
    <property type="term" value="F:RNA binding"/>
    <property type="evidence" value="ECO:0007669"/>
    <property type="project" value="UniProtKB-UniRule"/>
</dbReference>
<accession>A0A8R1YL07</accession>
<keyword evidence="3 4" id="KW-0067">ATP-binding</keyword>
<comment type="function">
    <text evidence="4">RNA helicase.</text>
</comment>
<evidence type="ECO:0000313" key="7">
    <source>
        <dbReference type="Proteomes" id="UP000005239"/>
    </source>
</evidence>
<sequence length="653" mass="74712">MSLMYLSRQNTARFPLRRKEPNCSSEMSDRRATDSTRSFHRSPPRYADRSTRALNGTFRDERSQSRDSISSEYGTPGSSPTPRSPSSPSIPDIPSSPPPYSDVVSGRVERRTEVKSNQFKNANSMPSPRQSMPSSDSNDGFTTVTRRKVVDKSSKKPFFDTPPRRAVVKISGTMADRVERRVENMDNSWSFLENSAVKKKVRACYSTILPIQKPAIATIQMGADLFLAAPKGYGRSNAWMIPVLDAVINSRPSSGVINCIIVAQTEHKAIEIGAHLNILLPRDQHEKRLISGQWFWKAEKMHEYFQRIRERGAPLLITTAKLLPTFLTDAQASLDLRTIGFALHLKPTYLQADLDQLKFIIFDEYDEILLSESERWMLERRETLTTRTQVILISTEEDTGKNVDLILRKRWFVEVRANRVDEHLPPQHFSCLADTDDAALALLHIIEKGPSPIAVFFNTEETALRMYDWLMDRKIPRVERLCGKGNHELWSQQLIAFRTGKVDVFLVTYDYAKYVDLDTLALDVFFELPEYLDRHGIRVTRNGRMRSGRTITFICPGDLDMLPGLMTSHANRGLPIDSLKGVWENLQDQKNRLSARHSRAVFRVQLHRQLEALDITDEEDEQAVKKARESMRRNNEQVRASICEGRARSMNRK</sequence>
<dbReference type="Proteomes" id="UP000005239">
    <property type="component" value="Unassembled WGS sequence"/>
</dbReference>
<dbReference type="GO" id="GO:0000463">
    <property type="term" value="P:maturation of LSU-rRNA from tricistronic rRNA transcript (SSU-rRNA, 5.8S rRNA, LSU-rRNA)"/>
    <property type="evidence" value="ECO:0000318"/>
    <property type="project" value="GO_Central"/>
</dbReference>
<dbReference type="SUPFAM" id="SSF52540">
    <property type="entry name" value="P-loop containing nucleoside triphosphate hydrolases"/>
    <property type="match status" value="2"/>
</dbReference>
<proteinExistence type="inferred from homology"/>
<dbReference type="InterPro" id="IPR027417">
    <property type="entry name" value="P-loop_NTPase"/>
</dbReference>
<dbReference type="AlphaFoldDB" id="A0A2A6BHK7"/>
<keyword evidence="4" id="KW-0347">Helicase</keyword>
<organism evidence="6 7">
    <name type="scientific">Pristionchus pacificus</name>
    <name type="common">Parasitic nematode worm</name>
    <dbReference type="NCBI Taxonomy" id="54126"/>
    <lineage>
        <taxon>Eukaryota</taxon>
        <taxon>Metazoa</taxon>
        <taxon>Ecdysozoa</taxon>
        <taxon>Nematoda</taxon>
        <taxon>Chromadorea</taxon>
        <taxon>Rhabditida</taxon>
        <taxon>Rhabditina</taxon>
        <taxon>Diplogasteromorpha</taxon>
        <taxon>Diplogasteroidea</taxon>
        <taxon>Neodiplogasteridae</taxon>
        <taxon>Pristionchus</taxon>
    </lineage>
</organism>
<protein>
    <recommendedName>
        <fullName evidence="4">ATP-dependent RNA helicase</fullName>
        <ecNumber evidence="4">3.6.4.13</ecNumber>
    </recommendedName>
</protein>
<comment type="catalytic activity">
    <reaction evidence="4">
        <text>ATP + H2O = ADP + phosphate + H(+)</text>
        <dbReference type="Rhea" id="RHEA:13065"/>
        <dbReference type="ChEBI" id="CHEBI:15377"/>
        <dbReference type="ChEBI" id="CHEBI:15378"/>
        <dbReference type="ChEBI" id="CHEBI:30616"/>
        <dbReference type="ChEBI" id="CHEBI:43474"/>
        <dbReference type="ChEBI" id="CHEBI:456216"/>
        <dbReference type="EC" id="3.6.4.13"/>
    </reaction>
</comment>
<evidence type="ECO:0000256" key="1">
    <source>
        <dbReference type="ARBA" id="ARBA00022741"/>
    </source>
</evidence>
<feature type="compositionally biased region" description="Low complexity" evidence="5">
    <location>
        <begin position="73"/>
        <end position="93"/>
    </location>
</feature>
<evidence type="ECO:0000256" key="2">
    <source>
        <dbReference type="ARBA" id="ARBA00022801"/>
    </source>
</evidence>
<comment type="domain">
    <text evidence="4">The Q motif is unique to and characteristic of the DEAD box family of RNA helicases and controls ATP binding and hydrolysis.</text>
</comment>
<gene>
    <name evidence="6" type="primary">WBGene00116750</name>
</gene>
<dbReference type="PROSITE" id="PS51192">
    <property type="entry name" value="HELICASE_ATP_BIND_1"/>
    <property type="match status" value="1"/>
</dbReference>
<feature type="compositionally biased region" description="Basic and acidic residues" evidence="5">
    <location>
        <begin position="148"/>
        <end position="157"/>
    </location>
</feature>
<keyword evidence="4" id="KW-0694">RNA-binding</keyword>
<reference evidence="7" key="1">
    <citation type="journal article" date="2008" name="Nat. Genet.">
        <title>The Pristionchus pacificus genome provides a unique perspective on nematode lifestyle and parasitism.</title>
        <authorList>
            <person name="Dieterich C."/>
            <person name="Clifton S.W."/>
            <person name="Schuster L.N."/>
            <person name="Chinwalla A."/>
            <person name="Delehaunty K."/>
            <person name="Dinkelacker I."/>
            <person name="Fulton L."/>
            <person name="Fulton R."/>
            <person name="Godfrey J."/>
            <person name="Minx P."/>
            <person name="Mitreva M."/>
            <person name="Roeseler W."/>
            <person name="Tian H."/>
            <person name="Witte H."/>
            <person name="Yang S.P."/>
            <person name="Wilson R.K."/>
            <person name="Sommer R.J."/>
        </authorList>
    </citation>
    <scope>NUCLEOTIDE SEQUENCE [LARGE SCALE GENOMIC DNA]</scope>
    <source>
        <strain evidence="7">PS312</strain>
    </source>
</reference>
<comment type="similarity">
    <text evidence="4">Belongs to the DEAD box helicase family.</text>
</comment>
<evidence type="ECO:0000256" key="5">
    <source>
        <dbReference type="SAM" id="MobiDB-lite"/>
    </source>
</evidence>
<accession>A0A2A6BHK7</accession>
<dbReference type="GO" id="GO:0005524">
    <property type="term" value="F:ATP binding"/>
    <property type="evidence" value="ECO:0007669"/>
    <property type="project" value="UniProtKB-UniRule"/>
</dbReference>
<dbReference type="EC" id="3.6.4.13" evidence="4"/>
<feature type="region of interest" description="Disordered" evidence="5">
    <location>
        <begin position="1"/>
        <end position="157"/>
    </location>
</feature>
<evidence type="ECO:0000256" key="3">
    <source>
        <dbReference type="ARBA" id="ARBA00022840"/>
    </source>
</evidence>
<dbReference type="EnsemblMetazoa" id="PPA27196.1">
    <property type="protein sequence ID" value="PPA27196.1"/>
    <property type="gene ID" value="WBGene00116750"/>
</dbReference>
<evidence type="ECO:0000313" key="6">
    <source>
        <dbReference type="EnsemblMetazoa" id="PPA27196.1"/>
    </source>
</evidence>
<keyword evidence="7" id="KW-1185">Reference proteome</keyword>
<dbReference type="InterPro" id="IPR014001">
    <property type="entry name" value="Helicase_ATP-bd"/>
</dbReference>
<feature type="compositionally biased region" description="Low complexity" evidence="5">
    <location>
        <begin position="124"/>
        <end position="137"/>
    </location>
</feature>
<reference evidence="6" key="2">
    <citation type="submission" date="2022-06" db="UniProtKB">
        <authorList>
            <consortium name="EnsemblMetazoa"/>
        </authorList>
    </citation>
    <scope>IDENTIFICATION</scope>
    <source>
        <strain evidence="6">PS312</strain>
    </source>
</reference>